<feature type="compositionally biased region" description="Polar residues" evidence="1">
    <location>
        <begin position="520"/>
        <end position="530"/>
    </location>
</feature>
<dbReference type="PANTHER" id="PTHR47508">
    <property type="entry name" value="SAM DOMAIN-CONTAINING PROTEIN-RELATED"/>
    <property type="match status" value="1"/>
</dbReference>
<dbReference type="AlphaFoldDB" id="A0A813X720"/>
<evidence type="ECO:0000313" key="4">
    <source>
        <dbReference type="EMBL" id="CAF3610495.1"/>
    </source>
</evidence>
<proteinExistence type="predicted"/>
<feature type="compositionally biased region" description="Low complexity" evidence="1">
    <location>
        <begin position="499"/>
        <end position="508"/>
    </location>
</feature>
<feature type="compositionally biased region" description="Polar residues" evidence="1">
    <location>
        <begin position="677"/>
        <end position="692"/>
    </location>
</feature>
<dbReference type="SUPFAM" id="SSF52200">
    <property type="entry name" value="Toll/Interleukin receptor TIR domain"/>
    <property type="match status" value="3"/>
</dbReference>
<dbReference type="InterPro" id="IPR035897">
    <property type="entry name" value="Toll_tir_struct_dom_sf"/>
</dbReference>
<dbReference type="InterPro" id="IPR013761">
    <property type="entry name" value="SAM/pointed_sf"/>
</dbReference>
<evidence type="ECO:0000313" key="5">
    <source>
        <dbReference type="Proteomes" id="UP000663882"/>
    </source>
</evidence>
<dbReference type="EMBL" id="CAJNOO010000219">
    <property type="protein sequence ID" value="CAF0862852.1"/>
    <property type="molecule type" value="Genomic_DNA"/>
</dbReference>
<dbReference type="EMBL" id="CAJNOO010000219">
    <property type="protein sequence ID" value="CAF0862643.1"/>
    <property type="molecule type" value="Genomic_DNA"/>
</dbReference>
<feature type="region of interest" description="Disordered" evidence="1">
    <location>
        <begin position="672"/>
        <end position="692"/>
    </location>
</feature>
<organism evidence="2 5">
    <name type="scientific">Rotaria sordida</name>
    <dbReference type="NCBI Taxonomy" id="392033"/>
    <lineage>
        <taxon>Eukaryota</taxon>
        <taxon>Metazoa</taxon>
        <taxon>Spiralia</taxon>
        <taxon>Gnathifera</taxon>
        <taxon>Rotifera</taxon>
        <taxon>Eurotatoria</taxon>
        <taxon>Bdelloidea</taxon>
        <taxon>Philodinida</taxon>
        <taxon>Philodinidae</taxon>
        <taxon>Rotaria</taxon>
    </lineage>
</organism>
<dbReference type="OrthoDB" id="6078042at2759"/>
<accession>A0A813X720</accession>
<dbReference type="Proteomes" id="UP000663882">
    <property type="component" value="Unassembled WGS sequence"/>
</dbReference>
<feature type="region of interest" description="Disordered" evidence="1">
    <location>
        <begin position="497"/>
        <end position="530"/>
    </location>
</feature>
<evidence type="ECO:0000256" key="1">
    <source>
        <dbReference type="SAM" id="MobiDB-lite"/>
    </source>
</evidence>
<evidence type="ECO:0000313" key="3">
    <source>
        <dbReference type="EMBL" id="CAF0862852.1"/>
    </source>
</evidence>
<dbReference type="PANTHER" id="PTHR47508:SF2">
    <property type="entry name" value="TIR DOMAIN-CONTAINING PROTEIN"/>
    <property type="match status" value="1"/>
</dbReference>
<sequence length="692" mass="80574">MALEESITTRIHHRSLPPIYLSYSNQTGFIERYFVVKLYQQLVENGLGEGVIWFDHHQGIHPDKSATWFADRLEAIDLSLGSLLILSNACQHQRLMTIESKAILDRKILSGTTTVYGLFVIFLDECHDFTYLRSRADFFHAFNKTETMLEVDERISMILKQLLIKLLPYKQFSSIQNNLTPQEHKIDEEEFKQLCTWTSKDIQLFLTRIGVAQTSRDLFSEKQIDGYLLLACTENELKDYFQMNNRKVRQILIEHVIQTIHRERQSRPQWHYEAKKTKGKSDHVYLIYDPEDHLVANEISNFLKDKKFRVFTHNSRYGKNKHEFVALNGPTMARTKDVIFLLTGKSCRSTFTFHELTLAEWFEKPIVTVYIENVWTNMRPSIRALLADYPSVDFIHQSLHESLTILHAYLRPQMLSSEEPDEYVQKLKQTVRPLASIATSSSNLKPKVSSTLNENDSGNLRCVYLSYSKTTEKWNVIHAIERLIFVLETNHFHTGIQMTNTNNNNSSNRESDPHHLPKIQSKSSSINPNDSYLHGFNPSITTVTSIDTRRIMGPGDIRHCRVMIVCLTPKYFLNEHCLNELRLCEIYQKPILVVLLRHMKYFHSNNILNTNMSLDEQINTFIPSKLPMTTLNFLRKNIRSSCIDLTTNELFSRNIPILLRRLETMLGKYRNQKDGTTHSVNPNNFSQTSEVF</sequence>
<evidence type="ECO:0000313" key="2">
    <source>
        <dbReference type="EMBL" id="CAF0862643.1"/>
    </source>
</evidence>
<protein>
    <submittedName>
        <fullName evidence="2">Uncharacterized protein</fullName>
    </submittedName>
</protein>
<reference evidence="2" key="1">
    <citation type="submission" date="2021-02" db="EMBL/GenBank/DDBJ databases">
        <authorList>
            <person name="Nowell W R."/>
        </authorList>
    </citation>
    <scope>NUCLEOTIDE SEQUENCE</scope>
</reference>
<dbReference type="Gene3D" id="1.10.150.50">
    <property type="entry name" value="Transcription Factor, Ets-1"/>
    <property type="match status" value="1"/>
</dbReference>
<dbReference type="Proteomes" id="UP000663823">
    <property type="component" value="Unassembled WGS sequence"/>
</dbReference>
<name>A0A813X720_9BILA</name>
<dbReference type="EMBL" id="CAJOAX010000539">
    <property type="protein sequence ID" value="CAF3610495.1"/>
    <property type="molecule type" value="Genomic_DNA"/>
</dbReference>
<dbReference type="SUPFAM" id="SSF47769">
    <property type="entry name" value="SAM/Pointed domain"/>
    <property type="match status" value="1"/>
</dbReference>
<comment type="caution">
    <text evidence="2">The sequence shown here is derived from an EMBL/GenBank/DDBJ whole genome shotgun (WGS) entry which is preliminary data.</text>
</comment>
<gene>
    <name evidence="4" type="ORF">OTI717_LOCUS7277</name>
    <name evidence="2" type="ORF">RFH988_LOCUS7052</name>
    <name evidence="3" type="ORF">RFH988_LOCUS7063</name>
</gene>